<dbReference type="InterPro" id="IPR001460">
    <property type="entry name" value="PCN-bd_Tpept"/>
</dbReference>
<dbReference type="PANTHER" id="PTHR32282">
    <property type="entry name" value="BINDING PROTEIN TRANSPEPTIDASE, PUTATIVE-RELATED"/>
    <property type="match status" value="1"/>
</dbReference>
<dbReference type="RefSeq" id="WP_302884745.1">
    <property type="nucleotide sequence ID" value="NZ_JAUMIT010000006.1"/>
</dbReference>
<dbReference type="SUPFAM" id="SSF56601">
    <property type="entry name" value="beta-lactamase/transpeptidase-like"/>
    <property type="match status" value="1"/>
</dbReference>
<evidence type="ECO:0000256" key="7">
    <source>
        <dbReference type="ARBA" id="ARBA00022670"/>
    </source>
</evidence>
<feature type="compositionally biased region" description="Acidic residues" evidence="18">
    <location>
        <begin position="749"/>
        <end position="765"/>
    </location>
</feature>
<dbReference type="EMBL" id="JAUMIT010000006">
    <property type="protein sequence ID" value="MDO3695477.1"/>
    <property type="molecule type" value="Genomic_DNA"/>
</dbReference>
<evidence type="ECO:0000313" key="23">
    <source>
        <dbReference type="Proteomes" id="UP001168642"/>
    </source>
</evidence>
<dbReference type="InterPro" id="IPR012338">
    <property type="entry name" value="Beta-lactam/transpept-like"/>
</dbReference>
<evidence type="ECO:0000256" key="2">
    <source>
        <dbReference type="ARBA" id="ARBA00004752"/>
    </source>
</evidence>
<dbReference type="InterPro" id="IPR036950">
    <property type="entry name" value="PBP_transglycosylase"/>
</dbReference>
<proteinExistence type="inferred from homology"/>
<evidence type="ECO:0000256" key="16">
    <source>
        <dbReference type="ARBA" id="ARBA00034000"/>
    </source>
</evidence>
<keyword evidence="7" id="KW-0645">Protease</keyword>
<dbReference type="Proteomes" id="UP001168642">
    <property type="component" value="Unassembled WGS sequence"/>
</dbReference>
<feature type="region of interest" description="Disordered" evidence="18">
    <location>
        <begin position="745"/>
        <end position="765"/>
    </location>
</feature>
<dbReference type="Pfam" id="PF00912">
    <property type="entry name" value="Transgly"/>
    <property type="match status" value="1"/>
</dbReference>
<keyword evidence="14" id="KW-0511">Multifunctional enzyme</keyword>
<protein>
    <submittedName>
        <fullName evidence="22">Transglycosylase domain-containing protein</fullName>
    </submittedName>
</protein>
<comment type="subcellular location">
    <subcellularLocation>
        <location evidence="1">Cell membrane</location>
    </subcellularLocation>
</comment>
<dbReference type="SUPFAM" id="SSF53955">
    <property type="entry name" value="Lysozyme-like"/>
    <property type="match status" value="1"/>
</dbReference>
<evidence type="ECO:0000256" key="9">
    <source>
        <dbReference type="ARBA" id="ARBA00022679"/>
    </source>
</evidence>
<keyword evidence="9" id="KW-0808">Transferase</keyword>
<accession>A0ABT8VU55</accession>
<gene>
    <name evidence="22" type="ORF">QVZ41_11570</name>
</gene>
<keyword evidence="23" id="KW-1185">Reference proteome</keyword>
<organism evidence="22 23">
    <name type="scientific">Wenyingzhuangia gilva</name>
    <dbReference type="NCBI Taxonomy" id="3057677"/>
    <lineage>
        <taxon>Bacteria</taxon>
        <taxon>Pseudomonadati</taxon>
        <taxon>Bacteroidota</taxon>
        <taxon>Flavobacteriia</taxon>
        <taxon>Flavobacteriales</taxon>
        <taxon>Flavobacteriaceae</taxon>
        <taxon>Wenyingzhuangia</taxon>
    </lineage>
</organism>
<keyword evidence="15" id="KW-0961">Cell wall biogenesis/degradation</keyword>
<evidence type="ECO:0000256" key="6">
    <source>
        <dbReference type="ARBA" id="ARBA00022645"/>
    </source>
</evidence>
<sequence length="765" mass="86262">MIRKLIIFIVFSVFLGALGIASFIGLVYIGAFGPIANKQELTEIKQAQASVVYSADDKIIGKFFHTNRTNVAFKKLPKNLINALIATEDARFYEHNGIDKVAMLRVLFKTILLGDASSGGGSTISQQLAKNLFKRKDFGILSMPVNKTKEAILANRLESIYTKQEILSLYFNTVPFGEGVYGIESASQRYFSVPVNKLNLEQSAILVGMLKANTYYNPRQHPDHAFKRRNTVLFQMKKAGFLNDDEYLKHSKDSVNIQYSNLVIENPNGYFLKQVRSKADLILKDFEKKDGSAWEIENDGLIIETTLVSALQETALETRKAHLIKLQKSMDSYWNILKYKKNIQNIIQKEWQQTRKYKRYKNAGLSNAAIKDSSNIKQKRLIFNWEDKDNNYSELDSIGHYLKMINTAIYGVNTHNGAVEIYVGGNNFEFLPYNLITSERQVASTFKPIVYTAALEDGEKPCDWINNEVKTYTDYDDWKPENYDHSDGGYYTMVGALAKSVNVPTVATYFKVGADKLQETASALGLDKELKRVPSTALGTTNYSLQTIVHAYIPFATRGYKVDPYYITAIKDAKGNIIYQHKDSQEEKEPVLDIKTMETMQLLLKGVVDKGTAVRLKSQYGAKGDWAGKTGTSQDYSDSWFIGFNSDIIIGSWVGCKYPSIHLPSKIGGGSVAALPIIGGIVSKNYEDTNINQQLSAGFPAFDEDILSSCDCEFYREENTFEKIFDLFDKKKKKKGNFFTRLFGGNKEEEGEEGEEGEEEKDSIE</sequence>
<reference evidence="22" key="1">
    <citation type="submission" date="2023-07" db="EMBL/GenBank/DDBJ databases">
        <title>Wenyingzhuangia sp. chi5 genome sequencing and assembly.</title>
        <authorList>
            <person name="Park S."/>
        </authorList>
    </citation>
    <scope>NUCLEOTIDE SEQUENCE</scope>
    <source>
        <strain evidence="22">Chi5</strain>
    </source>
</reference>
<dbReference type="Gene3D" id="3.40.710.10">
    <property type="entry name" value="DD-peptidase/beta-lactamase superfamily"/>
    <property type="match status" value="1"/>
</dbReference>
<feature type="domain" description="Penicillin-binding protein transpeptidase" evidence="20">
    <location>
        <begin position="400"/>
        <end position="645"/>
    </location>
</feature>
<comment type="catalytic activity">
    <reaction evidence="16">
        <text>Preferential cleavage: (Ac)2-L-Lys-D-Ala-|-D-Ala. Also transpeptidation of peptidyl-alanyl moieties that are N-acyl substituents of D-alanine.</text>
        <dbReference type="EC" id="3.4.16.4"/>
    </reaction>
</comment>
<evidence type="ECO:0000256" key="13">
    <source>
        <dbReference type="ARBA" id="ARBA00023136"/>
    </source>
</evidence>
<evidence type="ECO:0000256" key="14">
    <source>
        <dbReference type="ARBA" id="ARBA00023268"/>
    </source>
</evidence>
<keyword evidence="10" id="KW-0378">Hydrolase</keyword>
<evidence type="ECO:0000256" key="4">
    <source>
        <dbReference type="ARBA" id="ARBA00007739"/>
    </source>
</evidence>
<evidence type="ECO:0000259" key="21">
    <source>
        <dbReference type="Pfam" id="PF00912"/>
    </source>
</evidence>
<evidence type="ECO:0000256" key="5">
    <source>
        <dbReference type="ARBA" id="ARBA00022475"/>
    </source>
</evidence>
<keyword evidence="5" id="KW-1003">Cell membrane</keyword>
<evidence type="ECO:0000259" key="20">
    <source>
        <dbReference type="Pfam" id="PF00905"/>
    </source>
</evidence>
<keyword evidence="19" id="KW-0812">Transmembrane</keyword>
<evidence type="ECO:0000256" key="17">
    <source>
        <dbReference type="ARBA" id="ARBA00049902"/>
    </source>
</evidence>
<evidence type="ECO:0000256" key="3">
    <source>
        <dbReference type="ARBA" id="ARBA00007090"/>
    </source>
</evidence>
<comment type="similarity">
    <text evidence="3">In the C-terminal section; belongs to the transpeptidase family.</text>
</comment>
<evidence type="ECO:0000256" key="12">
    <source>
        <dbReference type="ARBA" id="ARBA00022984"/>
    </source>
</evidence>
<evidence type="ECO:0000313" key="22">
    <source>
        <dbReference type="EMBL" id="MDO3695477.1"/>
    </source>
</evidence>
<feature type="domain" description="Glycosyl transferase family 51" evidence="21">
    <location>
        <begin position="58"/>
        <end position="237"/>
    </location>
</feature>
<evidence type="ECO:0000256" key="15">
    <source>
        <dbReference type="ARBA" id="ARBA00023316"/>
    </source>
</evidence>
<feature type="transmembrane region" description="Helical" evidence="19">
    <location>
        <begin position="7"/>
        <end position="31"/>
    </location>
</feature>
<keyword evidence="13 19" id="KW-0472">Membrane</keyword>
<evidence type="ECO:0000256" key="8">
    <source>
        <dbReference type="ARBA" id="ARBA00022676"/>
    </source>
</evidence>
<evidence type="ECO:0000256" key="11">
    <source>
        <dbReference type="ARBA" id="ARBA00022960"/>
    </source>
</evidence>
<dbReference type="Gene3D" id="1.10.3810.10">
    <property type="entry name" value="Biosynthetic peptidoglycan transglycosylase-like"/>
    <property type="match status" value="1"/>
</dbReference>
<comment type="pathway">
    <text evidence="2">Cell wall biogenesis; peptidoglycan biosynthesis.</text>
</comment>
<dbReference type="InterPro" id="IPR050396">
    <property type="entry name" value="Glycosyltr_51/Transpeptidase"/>
</dbReference>
<keyword evidence="19" id="KW-1133">Transmembrane helix</keyword>
<dbReference type="PANTHER" id="PTHR32282:SF11">
    <property type="entry name" value="PENICILLIN-BINDING PROTEIN 1B"/>
    <property type="match status" value="1"/>
</dbReference>
<dbReference type="InterPro" id="IPR001264">
    <property type="entry name" value="Glyco_trans_51"/>
</dbReference>
<keyword evidence="6" id="KW-0121">Carboxypeptidase</keyword>
<keyword evidence="8" id="KW-0328">Glycosyltransferase</keyword>
<evidence type="ECO:0000256" key="1">
    <source>
        <dbReference type="ARBA" id="ARBA00004236"/>
    </source>
</evidence>
<keyword evidence="11" id="KW-0133">Cell shape</keyword>
<name>A0ABT8VU55_9FLAO</name>
<comment type="catalytic activity">
    <reaction evidence="17">
        <text>[GlcNAc-(1-&gt;4)-Mur2Ac(oyl-L-Ala-gamma-D-Glu-L-Lys-D-Ala-D-Ala)](n)-di-trans,octa-cis-undecaprenyl diphosphate + beta-D-GlcNAc-(1-&gt;4)-Mur2Ac(oyl-L-Ala-gamma-D-Glu-L-Lys-D-Ala-D-Ala)-di-trans,octa-cis-undecaprenyl diphosphate = [GlcNAc-(1-&gt;4)-Mur2Ac(oyl-L-Ala-gamma-D-Glu-L-Lys-D-Ala-D-Ala)](n+1)-di-trans,octa-cis-undecaprenyl diphosphate + di-trans,octa-cis-undecaprenyl diphosphate + H(+)</text>
        <dbReference type="Rhea" id="RHEA:23708"/>
        <dbReference type="Rhea" id="RHEA-COMP:9602"/>
        <dbReference type="Rhea" id="RHEA-COMP:9603"/>
        <dbReference type="ChEBI" id="CHEBI:15378"/>
        <dbReference type="ChEBI" id="CHEBI:58405"/>
        <dbReference type="ChEBI" id="CHEBI:60033"/>
        <dbReference type="ChEBI" id="CHEBI:78435"/>
        <dbReference type="EC" id="2.4.99.28"/>
    </reaction>
</comment>
<comment type="similarity">
    <text evidence="4">In the N-terminal section; belongs to the glycosyltransferase 51 family.</text>
</comment>
<evidence type="ECO:0000256" key="18">
    <source>
        <dbReference type="SAM" id="MobiDB-lite"/>
    </source>
</evidence>
<comment type="caution">
    <text evidence="22">The sequence shown here is derived from an EMBL/GenBank/DDBJ whole genome shotgun (WGS) entry which is preliminary data.</text>
</comment>
<evidence type="ECO:0000256" key="10">
    <source>
        <dbReference type="ARBA" id="ARBA00022801"/>
    </source>
</evidence>
<dbReference type="InterPro" id="IPR023346">
    <property type="entry name" value="Lysozyme-like_dom_sf"/>
</dbReference>
<keyword evidence="12" id="KW-0573">Peptidoglycan synthesis</keyword>
<evidence type="ECO:0000256" key="19">
    <source>
        <dbReference type="SAM" id="Phobius"/>
    </source>
</evidence>
<dbReference type="Pfam" id="PF00905">
    <property type="entry name" value="Transpeptidase"/>
    <property type="match status" value="1"/>
</dbReference>